<dbReference type="PRINTS" id="PR01217">
    <property type="entry name" value="PRICHEXTENSN"/>
</dbReference>
<keyword evidence="12" id="KW-0804">Transcription</keyword>
<dbReference type="InterPro" id="IPR000684">
    <property type="entry name" value="RNA_pol_II_repeat_euk"/>
</dbReference>
<keyword evidence="19" id="KW-1185">Reference proteome</keyword>
<keyword evidence="3" id="KW-0240">DNA-directed RNA polymerase</keyword>
<evidence type="ECO:0000259" key="16">
    <source>
        <dbReference type="Pfam" id="PF04992"/>
    </source>
</evidence>
<evidence type="ECO:0000256" key="6">
    <source>
        <dbReference type="ARBA" id="ARBA00022695"/>
    </source>
</evidence>
<dbReference type="Pfam" id="PF04990">
    <property type="entry name" value="RNA_pol_Rpb1_7"/>
    <property type="match status" value="1"/>
</dbReference>
<dbReference type="InterPro" id="IPR007081">
    <property type="entry name" value="RNA_pol_Rpb1_5"/>
</dbReference>
<evidence type="ECO:0000256" key="8">
    <source>
        <dbReference type="ARBA" id="ARBA00022737"/>
    </source>
</evidence>
<dbReference type="Gene3D" id="6.10.250.2940">
    <property type="match status" value="1"/>
</dbReference>
<feature type="compositionally biased region" description="Low complexity" evidence="14">
    <location>
        <begin position="647"/>
        <end position="820"/>
    </location>
</feature>
<keyword evidence="10" id="KW-0460">Magnesium</keyword>
<dbReference type="InterPro" id="IPR007075">
    <property type="entry name" value="RNA_pol_Rpb1_6"/>
</dbReference>
<reference evidence="18" key="1">
    <citation type="journal article" date="2010" name="Science">
        <title>Plasticity of animal genome architecture unmasked by rapid evolution of a pelagic tunicate.</title>
        <authorList>
            <person name="Denoeud F."/>
            <person name="Henriet S."/>
            <person name="Mungpakdee S."/>
            <person name="Aury J.M."/>
            <person name="Da Silva C."/>
            <person name="Brinkmann H."/>
            <person name="Mikhaleva J."/>
            <person name="Olsen L.C."/>
            <person name="Jubin C."/>
            <person name="Canestro C."/>
            <person name="Bouquet J.M."/>
            <person name="Danks G."/>
            <person name="Poulain J."/>
            <person name="Campsteijn C."/>
            <person name="Adamski M."/>
            <person name="Cross I."/>
            <person name="Yadetie F."/>
            <person name="Muffato M."/>
            <person name="Louis A."/>
            <person name="Butcher S."/>
            <person name="Tsagkogeorga G."/>
            <person name="Konrad A."/>
            <person name="Singh S."/>
            <person name="Jensen M.F."/>
            <person name="Cong E.H."/>
            <person name="Eikeseth-Otteraa H."/>
            <person name="Noel B."/>
            <person name="Anthouard V."/>
            <person name="Porcel B.M."/>
            <person name="Kachouri-Lafond R."/>
            <person name="Nishino A."/>
            <person name="Ugolini M."/>
            <person name="Chourrout P."/>
            <person name="Nishida H."/>
            <person name="Aasland R."/>
            <person name="Huzurbazar S."/>
            <person name="Westhof E."/>
            <person name="Delsuc F."/>
            <person name="Lehrach H."/>
            <person name="Reinhardt R."/>
            <person name="Weissenbach J."/>
            <person name="Roy S.W."/>
            <person name="Artiguenave F."/>
            <person name="Postlethwait J.H."/>
            <person name="Manak J.R."/>
            <person name="Thompson E.M."/>
            <person name="Jaillon O."/>
            <person name="Du Pasquier L."/>
            <person name="Boudinot P."/>
            <person name="Liberles D.A."/>
            <person name="Volff J.N."/>
            <person name="Philippe H."/>
            <person name="Lenhard B."/>
            <person name="Roest Crollius H."/>
            <person name="Wincker P."/>
            <person name="Chourrout D."/>
        </authorList>
    </citation>
    <scope>NUCLEOTIDE SEQUENCE [LARGE SCALE GENOMIC DNA]</scope>
</reference>
<evidence type="ECO:0000259" key="17">
    <source>
        <dbReference type="Pfam" id="PF04998"/>
    </source>
</evidence>
<dbReference type="CDD" id="cd02584">
    <property type="entry name" value="RNAP_II_Rpb1_C"/>
    <property type="match status" value="1"/>
</dbReference>
<dbReference type="GO" id="GO:0046872">
    <property type="term" value="F:metal ion binding"/>
    <property type="evidence" value="ECO:0007669"/>
    <property type="project" value="UniProtKB-KW"/>
</dbReference>
<evidence type="ECO:0000313" key="19">
    <source>
        <dbReference type="Proteomes" id="UP000001307"/>
    </source>
</evidence>
<dbReference type="InterPro" id="IPR007073">
    <property type="entry name" value="RNA_pol_Rpb1_7"/>
</dbReference>
<dbReference type="GO" id="GO:0003677">
    <property type="term" value="F:DNA binding"/>
    <property type="evidence" value="ECO:0007669"/>
    <property type="project" value="UniProtKB-KW"/>
</dbReference>
<dbReference type="SUPFAM" id="SSF64484">
    <property type="entry name" value="beta and beta-prime subunits of DNA dependent RNA-polymerase"/>
    <property type="match status" value="1"/>
</dbReference>
<evidence type="ECO:0000256" key="14">
    <source>
        <dbReference type="SAM" id="MobiDB-lite"/>
    </source>
</evidence>
<keyword evidence="4" id="KW-0597">Phosphoprotein</keyword>
<dbReference type="PANTHER" id="PTHR19376:SF37">
    <property type="entry name" value="DNA-DIRECTED RNA POLYMERASE II SUBUNIT RPB1"/>
    <property type="match status" value="1"/>
</dbReference>
<dbReference type="Proteomes" id="UP000001307">
    <property type="component" value="Unassembled WGS sequence"/>
</dbReference>
<dbReference type="GO" id="GO:0003899">
    <property type="term" value="F:DNA-directed RNA polymerase activity"/>
    <property type="evidence" value="ECO:0007669"/>
    <property type="project" value="UniProtKB-EC"/>
</dbReference>
<dbReference type="FunFam" id="3.30.1360.140:FF:000001">
    <property type="entry name" value="DNA-directed RNA polymerase subunit"/>
    <property type="match status" value="1"/>
</dbReference>
<feature type="domain" description="RNA polymerase Rpb1" evidence="16">
    <location>
        <begin position="79"/>
        <end position="130"/>
    </location>
</feature>
<dbReference type="PROSITE" id="PS00115">
    <property type="entry name" value="RNA_POL_II_REPEAT"/>
    <property type="match status" value="19"/>
</dbReference>
<dbReference type="EMBL" id="FN653017">
    <property type="protein sequence ID" value="CBY21018.1"/>
    <property type="molecule type" value="Genomic_DNA"/>
</dbReference>
<dbReference type="Gene3D" id="3.30.1360.140">
    <property type="match status" value="1"/>
</dbReference>
<name>E4WV65_OIKDI</name>
<comment type="subcellular location">
    <subcellularLocation>
        <location evidence="1">Nucleus</location>
    </subcellularLocation>
</comment>
<evidence type="ECO:0000256" key="10">
    <source>
        <dbReference type="ARBA" id="ARBA00022842"/>
    </source>
</evidence>
<keyword evidence="11" id="KW-0238">DNA-binding</keyword>
<evidence type="ECO:0000256" key="7">
    <source>
        <dbReference type="ARBA" id="ARBA00022723"/>
    </source>
</evidence>
<dbReference type="GO" id="GO:0006366">
    <property type="term" value="P:transcription by RNA polymerase II"/>
    <property type="evidence" value="ECO:0007669"/>
    <property type="project" value="InterPro"/>
</dbReference>
<evidence type="ECO:0000256" key="11">
    <source>
        <dbReference type="ARBA" id="ARBA00023125"/>
    </source>
</evidence>
<feature type="domain" description="RNA polymerase Rpb1" evidence="17">
    <location>
        <begin position="1"/>
        <end position="476"/>
    </location>
</feature>
<feature type="region of interest" description="Disordered" evidence="14">
    <location>
        <begin position="575"/>
        <end position="928"/>
    </location>
</feature>
<evidence type="ECO:0000256" key="13">
    <source>
        <dbReference type="ARBA" id="ARBA00023242"/>
    </source>
</evidence>
<dbReference type="InParanoid" id="E4WV65"/>
<evidence type="ECO:0000256" key="2">
    <source>
        <dbReference type="ARBA" id="ARBA00012418"/>
    </source>
</evidence>
<feature type="domain" description="RNA polymerase Rpb1" evidence="15">
    <location>
        <begin position="215"/>
        <end position="350"/>
    </location>
</feature>
<dbReference type="FunFam" id="1.10.150.390:FF:000001">
    <property type="entry name" value="DNA-directed RNA polymerase subunit"/>
    <property type="match status" value="1"/>
</dbReference>
<keyword evidence="13" id="KW-0539">Nucleus</keyword>
<organism evidence="18">
    <name type="scientific">Oikopleura dioica</name>
    <name type="common">Tunicate</name>
    <dbReference type="NCBI Taxonomy" id="34765"/>
    <lineage>
        <taxon>Eukaryota</taxon>
        <taxon>Metazoa</taxon>
        <taxon>Chordata</taxon>
        <taxon>Tunicata</taxon>
        <taxon>Appendicularia</taxon>
        <taxon>Copelata</taxon>
        <taxon>Oikopleuridae</taxon>
        <taxon>Oikopleura</taxon>
    </lineage>
</organism>
<dbReference type="InterPro" id="IPR045867">
    <property type="entry name" value="DNA-dir_RpoC_beta_prime"/>
</dbReference>
<evidence type="ECO:0000256" key="1">
    <source>
        <dbReference type="ARBA" id="ARBA00004123"/>
    </source>
</evidence>
<evidence type="ECO:0000259" key="15">
    <source>
        <dbReference type="Pfam" id="PF04990"/>
    </source>
</evidence>
<feature type="compositionally biased region" description="Low complexity" evidence="14">
    <location>
        <begin position="831"/>
        <end position="919"/>
    </location>
</feature>
<dbReference type="Pfam" id="PF05001">
    <property type="entry name" value="RNA_pol_Rpb1_R"/>
    <property type="match status" value="12"/>
</dbReference>
<protein>
    <recommendedName>
        <fullName evidence="2">DNA-directed RNA polymerase</fullName>
        <ecNumber evidence="2">2.7.7.6</ecNumber>
    </recommendedName>
</protein>
<dbReference type="GO" id="GO:0005665">
    <property type="term" value="C:RNA polymerase II, core complex"/>
    <property type="evidence" value="ECO:0007669"/>
    <property type="project" value="TreeGrafter"/>
</dbReference>
<proteinExistence type="predicted"/>
<dbReference type="Gene3D" id="1.10.150.390">
    <property type="match status" value="1"/>
</dbReference>
<gene>
    <name evidence="18" type="ORF">GSOID_T00008768001</name>
</gene>
<evidence type="ECO:0000256" key="5">
    <source>
        <dbReference type="ARBA" id="ARBA00022679"/>
    </source>
</evidence>
<keyword evidence="8" id="KW-0677">Repeat</keyword>
<keyword evidence="5" id="KW-0808">Transferase</keyword>
<accession>E4WV65</accession>
<dbReference type="OrthoDB" id="270392at2759"/>
<evidence type="ECO:0000256" key="9">
    <source>
        <dbReference type="ARBA" id="ARBA00022833"/>
    </source>
</evidence>
<evidence type="ECO:0000313" key="18">
    <source>
        <dbReference type="EMBL" id="CBY21018.1"/>
    </source>
</evidence>
<keyword evidence="7" id="KW-0479">Metal-binding</keyword>
<keyword evidence="6" id="KW-0548">Nucleotidyltransferase</keyword>
<keyword evidence="9" id="KW-0862">Zinc</keyword>
<sequence length="928" mass="100243">MGGREGLIDTAVKTAETGYIQRRLVKAMESAVVRYDGTVRISNNNIIQFRYGEDGLAEIHSKVDEEFDQLIKDRETVHPLSIEAQNNATMLFNIHMRSTMCSKRVIEEYYLNSQAFDYIIGEIESKFNAAITHPGEMIGALAAQSLGEPATQMTLNTFHYAGVSAKNVTLGVPRLNELINITKKPKTPSVTIFLLGENARDAEMCKDVLCRLEHTTMKTVTANTAIFYDPHPMNSVIEEDQDFVSVYYEMPDFDVSRISPWLLRIELDRKKMTDKKLTMEQISEKINNGFGDDLNCIFNDDNADKLVLRIRIMNNDQKDAEDEDDAPDKMEDDTFLRYIEANILSDMTLQGIESIARVYMNLPKEEEKKKIFINKEGEFASQQDWILETDGTALMKVLSQRDIDTVRTSSNDICECFEILGVEAVRKCLEREINNVISFDGSYVNYRHMSMLCDVMTSRGHLMAITRHGVNRQDVGALMRCSFEETVDILMTAAAAAEVDPLTGVSENIMLGQQIPGGTGCFQLVLDVEKCKDAMEVPGNGGGNFMGGMFGGAMSPSGSFTPSMPWADGSATPSGVGWTPYTPRGGATPGGMFSPAQSEDNPGFSPGYTPNYPGASPGAMSPRSPFMPSPGASPGYSPNYSPDGPGYSPTSPSYSPTSPSYSPTSPSYSPTSPSYSPTSPSYSPTSPSYSPTSPSYSPTSPSYSPTSPSYSPTSPSYSPTSPSYSPTSPSYSPTSPNYSPTSPSYSPTSPSYSPTSPSYSPTSPSYSPTSPNYSPTSPSYSPTSPSYSPSSPAYTPSSPKYSPTYSPSSPSYSPASPKYTGGDGGTPGSKAYSPTSPTYSPSSPNYSPSSPAYSPASPSYSPTSPNYSPSSPQYSPASPSGYSPTSPSNYSPASPSYSPTSPAYSPSSPAYSPASPAYSPEDEDENKK</sequence>
<dbReference type="Pfam" id="PF04992">
    <property type="entry name" value="RNA_pol_Rpb1_6"/>
    <property type="match status" value="1"/>
</dbReference>
<dbReference type="EC" id="2.7.7.6" evidence="2"/>
<dbReference type="InterPro" id="IPR038593">
    <property type="entry name" value="RNA_pol_Rpb1_7_sf"/>
</dbReference>
<dbReference type="Gene3D" id="6.20.50.80">
    <property type="match status" value="1"/>
</dbReference>
<evidence type="ECO:0000256" key="3">
    <source>
        <dbReference type="ARBA" id="ARBA00022478"/>
    </source>
</evidence>
<evidence type="ECO:0000256" key="12">
    <source>
        <dbReference type="ARBA" id="ARBA00023163"/>
    </source>
</evidence>
<dbReference type="AlphaFoldDB" id="E4WV65"/>
<dbReference type="Pfam" id="PF04998">
    <property type="entry name" value="RNA_pol_Rpb1_5"/>
    <property type="match status" value="1"/>
</dbReference>
<dbReference type="PANTHER" id="PTHR19376">
    <property type="entry name" value="DNA-DIRECTED RNA POLYMERASE"/>
    <property type="match status" value="1"/>
</dbReference>
<evidence type="ECO:0000256" key="4">
    <source>
        <dbReference type="ARBA" id="ARBA00022553"/>
    </source>
</evidence>